<dbReference type="Gene3D" id="3.90.550.10">
    <property type="entry name" value="Spore Coat Polysaccharide Biosynthesis Protein SpsA, Chain A"/>
    <property type="match status" value="1"/>
</dbReference>
<dbReference type="PANTHER" id="PTHR22916">
    <property type="entry name" value="GLYCOSYLTRANSFERASE"/>
    <property type="match status" value="1"/>
</dbReference>
<keyword evidence="1" id="KW-0175">Coiled coil</keyword>
<sequence>MAEVSVIVRTKDRPKLLIHALESIARQTYSSCEVIIVNDGGEDPDISRIEEILGGKFKYCRIDESKGRARAANVGISASTGRYVAFLDDDDEFYPDHLEVLVRCLNETDFRGAYTGCRHVLKSYDPDKGEFVVKRVITEFGRDFSFPLLLFENYIPLISVLLDRKTLEEIGGFDEELEVFEDWDMLIRFSRRTPLVYVPKVTCQYNAWSRNTQKAAFGGFDHRDVYLKVIRKHRDLFTPEFITFWQFHEKKVLEQHYGELLNSLNRENHSLRQEVDLLRRDNENLKEWCSNLETARRQLLDELRTVRDSLAGVETDYQRISRELELIQKSFGWRLISGYRALTSRLFPEGTVRGRAYSTALSAVKGLLERTVSAGHKIKSVDKPVGSGRSVNQELSVCFIVNHLDGGQRYRGYHMSEYLGIAGIKASVIPDNELPARADEVFRHSVVVLYRLFYSPLIDDIVKTCKKNDITVVYDIDDYIFDDEALPYLNVRGVSKDELRQVIRNHRKAMDLCDICLVPTEALSRLVSATGKKAYVIRNALSSEVINISENAYALKETNNSRIYIGYFSGTTTHDQDFLVASEALLAILEHHPDVDLLIGGHLKLDARFDRWIEKRRVRFLPYVHWRYLPYNIARADINIVPLVQNVFNDAKSELKYFEAALLRIPTVASPTESYRFAIRSGENGFLADGTEEWVKYLELLVTNPDLRKNIGEKAYFHTMNTYSPKAMAPRVAGVFREIAG</sequence>
<evidence type="ECO:0000313" key="4">
    <source>
        <dbReference type="EMBL" id="SFM64642.1"/>
    </source>
</evidence>
<organism evidence="4 5">
    <name type="scientific">Thermodesulforhabdus norvegica</name>
    <dbReference type="NCBI Taxonomy" id="39841"/>
    <lineage>
        <taxon>Bacteria</taxon>
        <taxon>Pseudomonadati</taxon>
        <taxon>Thermodesulfobacteriota</taxon>
        <taxon>Syntrophobacteria</taxon>
        <taxon>Syntrophobacterales</taxon>
        <taxon>Thermodesulforhabdaceae</taxon>
        <taxon>Thermodesulforhabdus</taxon>
    </lineage>
</organism>
<gene>
    <name evidence="4" type="ORF">SAMN05660836_01000</name>
</gene>
<dbReference type="Proteomes" id="UP000199611">
    <property type="component" value="Unassembled WGS sequence"/>
</dbReference>
<dbReference type="InterPro" id="IPR001173">
    <property type="entry name" value="Glyco_trans_2-like"/>
</dbReference>
<dbReference type="InterPro" id="IPR001296">
    <property type="entry name" value="Glyco_trans_1"/>
</dbReference>
<dbReference type="RefSeq" id="WP_093393939.1">
    <property type="nucleotide sequence ID" value="NZ_FOUU01000002.1"/>
</dbReference>
<dbReference type="STRING" id="39841.SAMN05660836_01000"/>
<feature type="coiled-coil region" evidence="1">
    <location>
        <begin position="261"/>
        <end position="298"/>
    </location>
</feature>
<dbReference type="GO" id="GO:0016758">
    <property type="term" value="F:hexosyltransferase activity"/>
    <property type="evidence" value="ECO:0007669"/>
    <property type="project" value="UniProtKB-ARBA"/>
</dbReference>
<dbReference type="Pfam" id="PF00534">
    <property type="entry name" value="Glycos_transf_1"/>
    <property type="match status" value="1"/>
</dbReference>
<dbReference type="Gene3D" id="3.40.50.2000">
    <property type="entry name" value="Glycogen Phosphorylase B"/>
    <property type="match status" value="1"/>
</dbReference>
<keyword evidence="5" id="KW-1185">Reference proteome</keyword>
<dbReference type="OrthoDB" id="5397594at2"/>
<reference evidence="5" key="1">
    <citation type="submission" date="2016-10" db="EMBL/GenBank/DDBJ databases">
        <authorList>
            <person name="Varghese N."/>
            <person name="Submissions S."/>
        </authorList>
    </citation>
    <scope>NUCLEOTIDE SEQUENCE [LARGE SCALE GENOMIC DNA]</scope>
    <source>
        <strain evidence="5">DSM 9990</strain>
    </source>
</reference>
<name>A0A1I4SJM1_9BACT</name>
<dbReference type="SUPFAM" id="SSF53448">
    <property type="entry name" value="Nucleotide-diphospho-sugar transferases"/>
    <property type="match status" value="1"/>
</dbReference>
<evidence type="ECO:0000313" key="5">
    <source>
        <dbReference type="Proteomes" id="UP000199611"/>
    </source>
</evidence>
<dbReference type="AlphaFoldDB" id="A0A1I4SJM1"/>
<proteinExistence type="predicted"/>
<dbReference type="InterPro" id="IPR029044">
    <property type="entry name" value="Nucleotide-diphossugar_trans"/>
</dbReference>
<dbReference type="EMBL" id="FOUU01000002">
    <property type="protein sequence ID" value="SFM64642.1"/>
    <property type="molecule type" value="Genomic_DNA"/>
</dbReference>
<accession>A0A1I4SJM1</accession>
<protein>
    <submittedName>
        <fullName evidence="4">Glycosyltransferase, GT2 family</fullName>
    </submittedName>
</protein>
<keyword evidence="4" id="KW-0808">Transferase</keyword>
<feature type="domain" description="Glycosyltransferase 2-like" evidence="3">
    <location>
        <begin position="5"/>
        <end position="120"/>
    </location>
</feature>
<evidence type="ECO:0000256" key="1">
    <source>
        <dbReference type="SAM" id="Coils"/>
    </source>
</evidence>
<dbReference type="SUPFAM" id="SSF53756">
    <property type="entry name" value="UDP-Glycosyltransferase/glycogen phosphorylase"/>
    <property type="match status" value="1"/>
</dbReference>
<dbReference type="Pfam" id="PF00535">
    <property type="entry name" value="Glycos_transf_2"/>
    <property type="match status" value="1"/>
</dbReference>
<feature type="domain" description="Glycosyl transferase family 1" evidence="2">
    <location>
        <begin position="567"/>
        <end position="716"/>
    </location>
</feature>
<evidence type="ECO:0000259" key="3">
    <source>
        <dbReference type="Pfam" id="PF00535"/>
    </source>
</evidence>
<evidence type="ECO:0000259" key="2">
    <source>
        <dbReference type="Pfam" id="PF00534"/>
    </source>
</evidence>